<dbReference type="InterPro" id="IPR029058">
    <property type="entry name" value="AB_hydrolase_fold"/>
</dbReference>
<reference evidence="2 3" key="1">
    <citation type="submission" date="2019-05" db="EMBL/GenBank/DDBJ databases">
        <authorList>
            <person name="Farhan Ul Haque M."/>
        </authorList>
    </citation>
    <scope>NUCLEOTIDE SEQUENCE [LARGE SCALE GENOMIC DNA]</scope>
    <source>
        <strain evidence="2">2</strain>
    </source>
</reference>
<dbReference type="PANTHER" id="PTHR43329">
    <property type="entry name" value="EPOXIDE HYDROLASE"/>
    <property type="match status" value="1"/>
</dbReference>
<dbReference type="SUPFAM" id="SSF53474">
    <property type="entry name" value="alpha/beta-Hydrolases"/>
    <property type="match status" value="1"/>
</dbReference>
<protein>
    <submittedName>
        <fullName evidence="2">Fluoroacetate dehalogenase</fullName>
        <ecNumber evidence="2">3.8.1.3</ecNumber>
    </submittedName>
</protein>
<accession>A0A8B6MCI7</accession>
<dbReference type="RefSeq" id="WP_174513544.1">
    <property type="nucleotide sequence ID" value="NZ_CABFMQ020000109.1"/>
</dbReference>
<organism evidence="2 3">
    <name type="scientific">Methylocella tundrae</name>
    <dbReference type="NCBI Taxonomy" id="227605"/>
    <lineage>
        <taxon>Bacteria</taxon>
        <taxon>Pseudomonadati</taxon>
        <taxon>Pseudomonadota</taxon>
        <taxon>Alphaproteobacteria</taxon>
        <taxon>Hyphomicrobiales</taxon>
        <taxon>Beijerinckiaceae</taxon>
        <taxon>Methylocella</taxon>
    </lineage>
</organism>
<keyword evidence="3" id="KW-1185">Reference proteome</keyword>
<evidence type="ECO:0000313" key="2">
    <source>
        <dbReference type="EMBL" id="VTZ51838.1"/>
    </source>
</evidence>
<dbReference type="PRINTS" id="PR00111">
    <property type="entry name" value="ABHYDROLASE"/>
</dbReference>
<evidence type="ECO:0000313" key="3">
    <source>
        <dbReference type="Proteomes" id="UP000485880"/>
    </source>
</evidence>
<evidence type="ECO:0000259" key="1">
    <source>
        <dbReference type="Pfam" id="PF00561"/>
    </source>
</evidence>
<dbReference type="InterPro" id="IPR000073">
    <property type="entry name" value="AB_hydrolase_1"/>
</dbReference>
<dbReference type="Proteomes" id="UP000485880">
    <property type="component" value="Unassembled WGS sequence"/>
</dbReference>
<feature type="domain" description="AB hydrolase-1" evidence="1">
    <location>
        <begin position="32"/>
        <end position="286"/>
    </location>
</feature>
<name>A0A8B6MCI7_METTU</name>
<dbReference type="EC" id="3.8.1.3" evidence="2"/>
<gene>
    <name evidence="2" type="ORF">MPC4_50146</name>
</gene>
<dbReference type="GO" id="GO:0018785">
    <property type="term" value="F:haloacetate dehalogenase activity"/>
    <property type="evidence" value="ECO:0007669"/>
    <property type="project" value="UniProtKB-EC"/>
</dbReference>
<dbReference type="Gene3D" id="3.40.50.1820">
    <property type="entry name" value="alpha/beta hydrolase"/>
    <property type="match status" value="1"/>
</dbReference>
<dbReference type="AlphaFoldDB" id="A0A8B6MCI7"/>
<sequence>MTDLADLFPGFSTHWVATEAGRFFVRAHGEGPPLLLLHGYPQTHVEWHRIAPKLAERFSVVLMDMRGYGWSGAPRSEKGALYTKRLMAQDAIAVMEKLGHIRFSLLGHDRGARVGYRLALDHPERLEKLALIDIIPTASRWRSLNAAEALKAYHWMFLAQPEPLPETLIGAAANFYVDYTLANWTAAKDLSAFDPRALAHYRAALNEPSRIHATCEDYRAGATIDRNDDEADEAAGKKITAPLLVLWGGRGLGGGDSSTLDIWRQWAGNVQGQPLQGGHFLPEENPEATLEAVLAFL</sequence>
<proteinExistence type="predicted"/>
<keyword evidence="2" id="KW-0378">Hydrolase</keyword>
<dbReference type="Pfam" id="PF00561">
    <property type="entry name" value="Abhydrolase_1"/>
    <property type="match status" value="1"/>
</dbReference>
<dbReference type="EMBL" id="CABFMQ020000109">
    <property type="protein sequence ID" value="VTZ51838.1"/>
    <property type="molecule type" value="Genomic_DNA"/>
</dbReference>
<comment type="caution">
    <text evidence="2">The sequence shown here is derived from an EMBL/GenBank/DDBJ whole genome shotgun (WGS) entry which is preliminary data.</text>
</comment>